<reference evidence="1" key="1">
    <citation type="journal article" date="2020" name="Nature">
        <title>Giant virus diversity and host interactions through global metagenomics.</title>
        <authorList>
            <person name="Schulz F."/>
            <person name="Roux S."/>
            <person name="Paez-Espino D."/>
            <person name="Jungbluth S."/>
            <person name="Walsh D.A."/>
            <person name="Denef V.J."/>
            <person name="McMahon K.D."/>
            <person name="Konstantinidis K.T."/>
            <person name="Eloe-Fadrosh E.A."/>
            <person name="Kyrpides N.C."/>
            <person name="Woyke T."/>
        </authorList>
    </citation>
    <scope>NUCLEOTIDE SEQUENCE</scope>
    <source>
        <strain evidence="1">GVMAG-M-3300025572-1</strain>
    </source>
</reference>
<sequence>MLNYSIGRVWTLLEEAEPVVPWEYLFPGSPHYYTVYKYLLSQGLREKLPELAYQLEEQKNYAELRR</sequence>
<proteinExistence type="predicted"/>
<accession>A0A6C0J2F1</accession>
<dbReference type="EMBL" id="MN740283">
    <property type="protein sequence ID" value="QHT97833.1"/>
    <property type="molecule type" value="Genomic_DNA"/>
</dbReference>
<dbReference type="AlphaFoldDB" id="A0A6C0J2F1"/>
<organism evidence="1">
    <name type="scientific">viral metagenome</name>
    <dbReference type="NCBI Taxonomy" id="1070528"/>
    <lineage>
        <taxon>unclassified sequences</taxon>
        <taxon>metagenomes</taxon>
        <taxon>organismal metagenomes</taxon>
    </lineage>
</organism>
<protein>
    <submittedName>
        <fullName evidence="1">Uncharacterized protein</fullName>
    </submittedName>
</protein>
<name>A0A6C0J2F1_9ZZZZ</name>
<evidence type="ECO:0000313" key="1">
    <source>
        <dbReference type="EMBL" id="QHT97833.1"/>
    </source>
</evidence>